<name>A0ABS0PEI8_9BRAD</name>
<dbReference type="Proteomes" id="UP001194539">
    <property type="component" value="Unassembled WGS sequence"/>
</dbReference>
<sequence>MAVFRRPARWLALVLTVAASPALAASGPPPGFTLSDNTDLAFTSPDRATKCGGAAMGDQAVRLHR</sequence>
<dbReference type="EMBL" id="JACEGD010000053">
    <property type="protein sequence ID" value="MBH5391656.1"/>
    <property type="molecule type" value="Genomic_DNA"/>
</dbReference>
<reference evidence="2 3" key="1">
    <citation type="submission" date="2020-07" db="EMBL/GenBank/DDBJ databases">
        <title>Bradyrhizobium diversity isolated from nodules of indigenous legumes of Western Australia.</title>
        <authorList>
            <person name="Klepa M.S."/>
        </authorList>
    </citation>
    <scope>NUCLEOTIDE SEQUENCE [LARGE SCALE GENOMIC DNA]</scope>
    <source>
        <strain evidence="2 3">CNPSo 4019</strain>
    </source>
</reference>
<evidence type="ECO:0000313" key="3">
    <source>
        <dbReference type="Proteomes" id="UP001194539"/>
    </source>
</evidence>
<evidence type="ECO:0000256" key="1">
    <source>
        <dbReference type="SAM" id="SignalP"/>
    </source>
</evidence>
<feature type="signal peptide" evidence="1">
    <location>
        <begin position="1"/>
        <end position="24"/>
    </location>
</feature>
<evidence type="ECO:0000313" key="2">
    <source>
        <dbReference type="EMBL" id="MBH5391656.1"/>
    </source>
</evidence>
<proteinExistence type="predicted"/>
<accession>A0ABS0PEI8</accession>
<comment type="caution">
    <text evidence="2">The sequence shown here is derived from an EMBL/GenBank/DDBJ whole genome shotgun (WGS) entry which is preliminary data.</text>
</comment>
<keyword evidence="3" id="KW-1185">Reference proteome</keyword>
<dbReference type="RefSeq" id="WP_061880309.1">
    <property type="nucleotide sequence ID" value="NZ_JACEGD010000053.1"/>
</dbReference>
<gene>
    <name evidence="2" type="ORF">H1B27_36070</name>
</gene>
<organism evidence="2 3">
    <name type="scientific">Bradyrhizobium diversitatis</name>
    <dbReference type="NCBI Taxonomy" id="2755406"/>
    <lineage>
        <taxon>Bacteria</taxon>
        <taxon>Pseudomonadati</taxon>
        <taxon>Pseudomonadota</taxon>
        <taxon>Alphaproteobacteria</taxon>
        <taxon>Hyphomicrobiales</taxon>
        <taxon>Nitrobacteraceae</taxon>
        <taxon>Bradyrhizobium</taxon>
    </lineage>
</organism>
<protein>
    <submittedName>
        <fullName evidence="2">Uncharacterized protein</fullName>
    </submittedName>
</protein>
<keyword evidence="1" id="KW-0732">Signal</keyword>
<feature type="chain" id="PRO_5046935487" evidence="1">
    <location>
        <begin position="25"/>
        <end position="65"/>
    </location>
</feature>